<dbReference type="InterPro" id="IPR027417">
    <property type="entry name" value="P-loop_NTPase"/>
</dbReference>
<dbReference type="EnsemblMetazoa" id="CLYHEMT001406.1">
    <property type="protein sequence ID" value="CLYHEMP001406.1"/>
    <property type="gene ID" value="CLYHEMG001406"/>
</dbReference>
<keyword evidence="1" id="KW-0433">Leucine-rich repeat</keyword>
<protein>
    <recommendedName>
        <fullName evidence="3">NACHT domain-containing protein</fullName>
    </recommendedName>
</protein>
<evidence type="ECO:0000259" key="3">
    <source>
        <dbReference type="PROSITE" id="PS50837"/>
    </source>
</evidence>
<organism evidence="4 5">
    <name type="scientific">Clytia hemisphaerica</name>
    <dbReference type="NCBI Taxonomy" id="252671"/>
    <lineage>
        <taxon>Eukaryota</taxon>
        <taxon>Metazoa</taxon>
        <taxon>Cnidaria</taxon>
        <taxon>Hydrozoa</taxon>
        <taxon>Hydroidolina</taxon>
        <taxon>Leptothecata</taxon>
        <taxon>Obeliida</taxon>
        <taxon>Clytiidae</taxon>
        <taxon>Clytia</taxon>
    </lineage>
</organism>
<keyword evidence="2" id="KW-0677">Repeat</keyword>
<evidence type="ECO:0000256" key="2">
    <source>
        <dbReference type="ARBA" id="ARBA00022737"/>
    </source>
</evidence>
<feature type="domain" description="NACHT" evidence="3">
    <location>
        <begin position="503"/>
        <end position="595"/>
    </location>
</feature>
<reference evidence="4" key="1">
    <citation type="submission" date="2021-01" db="UniProtKB">
        <authorList>
            <consortium name="EnsemblMetazoa"/>
        </authorList>
    </citation>
    <scope>IDENTIFICATION</scope>
</reference>
<sequence length="1402" mass="161682">MSSYVTVAQAIQEIENWLRLATLLHEPLKEALLAFLHNDYKHNYYVGLPRNPTALNTEIRKQQNTINRLVKKGVLKQDQVDTLLPPNSTQTDSQTFDITLIIVLIINFTTLPPPKNGWNKKLAAGDISPAAFVILARDWRNRLLHADAKSIDLNELNLRWNEGEKIVIGLGFTTYNMNALRTRPLDVTNNLVVQSLSFFSKKILNELATVGQLKKNISKHDTALNLHVTTLSSHGTTLTSLDTALKKHDNALTEHDNTLTTHNNNLTTHETILSSHRTTLNDHDTVIDDHSDVLDHHSNILTDHNDFLQENKECILRLDQVVECLKEEHEFIKKTLPTHKEPGTFCNSEALEIISNNIGQQKDQLLTRLGLSLNDNQKDLTEQLKTVEWARLSLELERLERVDLVSDINKKTLVTEGIQLASSKLRCQYAKEKITSLAHEPLMGDQNEVHYQYDEDLYTDLAVLKATEVEKEINNSDREALMEQKLLKKESIELHDLFQKEDEAVFVRAVGGMGKTTMLEMYTRKWARHQLGLDFPLEFVFFFSCREINQMYGKVKSIEDLFKDKYPDIFDKTTLKDLEPVADRILLVVDGLDELQDVYDCSQKKANKNGTLTPFQIVFDLINTQGRILKGHKSIACGRPKACDFLKRKIMDLKTSNRTVIKIKTVEVCGFKEEDVEKYIHKFFNGNIEKINRVKEIISVSHNLKVMSTVPVFAWVICNVYSEDLITKPLNTCTELYMYACFVFLRKHLQGVSTQGYDNLLDMLNDNNVIDCIYSLMTLSVKTYMQNQVLFSEEEVRQLNCPVHLEQTGLIVNYNRGEMREPIYQYKHLVLQEFLTGLYLCVTKGISPYLTNRELSSCAPVIFGIGRLLKENDFFIKFFQRLSNLHTTKSTIFRRILQPYRTWVFNNYLTRNTLEIPDCMVGPDSLLINSTMPECQEFMTSLYEGRLKIECPFSTVTIKSDLNEIDKRNVVFLIDHLNLIMKIPECMKGPDCLIIDTKNTECNNFIKLVYKTKAKVECPFSEFEMFNMYMDTRNCRLDHLLHFVKHLNLALKIPSCMVGIDTLIIDADLPECRRHLKAAYFMGLKPVYRASSIEIHSETRLDLIYEIRYIIKSSNLKLNIPSCMLGTEWIIIDFGIHLCRLFVNFIYHSKLQVECPYSTVDVEGTLLGTEQLIVTTFIEVMELNLKIPSSMMGPDALIIDAKNPRIKNFLKLIPYVKGRFQKCQLKKVEITSNLRDADIDEVVIFLEENNINILKLPDCMRGTDSLLIKDESLGFLKFFTKSNFEVDEIPFTKFEICDSLDSNEYRFGFYTWERLVDRIKLFITRFNLTLQIPDCMLGSNGLVIDMSNRECANFIRHVNSLQVEVKCSLSKFETICGHNHDSYMLEEIHSFIEHLKFKGTVT</sequence>
<proteinExistence type="predicted"/>
<dbReference type="GeneID" id="136807262"/>
<evidence type="ECO:0000313" key="5">
    <source>
        <dbReference type="Proteomes" id="UP000594262"/>
    </source>
</evidence>
<evidence type="ECO:0000313" key="4">
    <source>
        <dbReference type="EnsemblMetazoa" id="CLYHEMP001406.1"/>
    </source>
</evidence>
<dbReference type="RefSeq" id="XP_066919964.1">
    <property type="nucleotide sequence ID" value="XM_067063863.1"/>
</dbReference>
<dbReference type="InterPro" id="IPR007111">
    <property type="entry name" value="NACHT_NTPase"/>
</dbReference>
<name>A0A7M5UI56_9CNID</name>
<dbReference type="OrthoDB" id="5953391at2759"/>
<dbReference type="InterPro" id="IPR051261">
    <property type="entry name" value="NLR"/>
</dbReference>
<dbReference type="Proteomes" id="UP000594262">
    <property type="component" value="Unplaced"/>
</dbReference>
<dbReference type="PANTHER" id="PTHR24106">
    <property type="entry name" value="NACHT, LRR AND CARD DOMAINS-CONTAINING"/>
    <property type="match status" value="1"/>
</dbReference>
<accession>A0A7M5UI56</accession>
<dbReference type="Pfam" id="PF18738">
    <property type="entry name" value="HEPN_DZIP3"/>
    <property type="match status" value="1"/>
</dbReference>
<dbReference type="InterPro" id="IPR041249">
    <property type="entry name" value="HEPN_DZIP3"/>
</dbReference>
<keyword evidence="5" id="KW-1185">Reference proteome</keyword>
<dbReference type="PROSITE" id="PS50837">
    <property type="entry name" value="NACHT"/>
    <property type="match status" value="1"/>
</dbReference>
<dbReference type="Pfam" id="PF05729">
    <property type="entry name" value="NACHT"/>
    <property type="match status" value="1"/>
</dbReference>
<dbReference type="Gene3D" id="3.40.50.300">
    <property type="entry name" value="P-loop containing nucleotide triphosphate hydrolases"/>
    <property type="match status" value="1"/>
</dbReference>
<evidence type="ECO:0000256" key="1">
    <source>
        <dbReference type="ARBA" id="ARBA00022614"/>
    </source>
</evidence>